<organism evidence="2 3">
    <name type="scientific">Candidatus Accumulibacter appositus</name>
    <dbReference type="NCBI Taxonomy" id="1454003"/>
    <lineage>
        <taxon>Bacteria</taxon>
        <taxon>Pseudomonadati</taxon>
        <taxon>Pseudomonadota</taxon>
        <taxon>Betaproteobacteria</taxon>
        <taxon>Candidatus Accumulibacter</taxon>
    </lineage>
</organism>
<protein>
    <recommendedName>
        <fullName evidence="4">YggT family protein</fullName>
    </recommendedName>
</protein>
<proteinExistence type="predicted"/>
<accession>A0A011ND10</accession>
<sequence length="101" mass="11438">MSHPDLFFVSILRALVEVALLSLLGQAAVGLLAGTRRASNPVYRLFEVVTRPVVHLVRWLTPKVVLDRHLPFVAFFLSFWLWIVLAYVKRLLCELHGLAAC</sequence>
<evidence type="ECO:0000256" key="1">
    <source>
        <dbReference type="SAM" id="Phobius"/>
    </source>
</evidence>
<gene>
    <name evidence="2" type="ORF">AW10_01696</name>
</gene>
<evidence type="ECO:0000313" key="2">
    <source>
        <dbReference type="EMBL" id="EXI80553.1"/>
    </source>
</evidence>
<dbReference type="EMBL" id="JEMX01000030">
    <property type="protein sequence ID" value="EXI80553.1"/>
    <property type="molecule type" value="Genomic_DNA"/>
</dbReference>
<evidence type="ECO:0008006" key="4">
    <source>
        <dbReference type="Google" id="ProtNLM"/>
    </source>
</evidence>
<evidence type="ECO:0000313" key="3">
    <source>
        <dbReference type="Proteomes" id="UP000021816"/>
    </source>
</evidence>
<reference evidence="2 3" key="1">
    <citation type="submission" date="2014-02" db="EMBL/GenBank/DDBJ databases">
        <title>Expanding our view of genomic diversity in Candidatus Accumulibacter clades.</title>
        <authorList>
            <person name="Skennerton C.T."/>
            <person name="Barr J.J."/>
            <person name="Slater F.R."/>
            <person name="Bond P.L."/>
            <person name="Tyson G.W."/>
        </authorList>
    </citation>
    <scope>NUCLEOTIDE SEQUENCE [LARGE SCALE GENOMIC DNA]</scope>
    <source>
        <strain evidence="3">BA-92</strain>
    </source>
</reference>
<keyword evidence="1" id="KW-1133">Transmembrane helix</keyword>
<feature type="transmembrane region" description="Helical" evidence="1">
    <location>
        <begin position="69"/>
        <end position="88"/>
    </location>
</feature>
<feature type="transmembrane region" description="Helical" evidence="1">
    <location>
        <begin position="12"/>
        <end position="33"/>
    </location>
</feature>
<name>A0A011ND10_9PROT</name>
<comment type="caution">
    <text evidence="2">The sequence shown here is derived from an EMBL/GenBank/DDBJ whole genome shotgun (WGS) entry which is preliminary data.</text>
</comment>
<keyword evidence="1" id="KW-0812">Transmembrane</keyword>
<dbReference type="PATRIC" id="fig|1454003.3.peg.1749"/>
<keyword evidence="1" id="KW-0472">Membrane</keyword>
<dbReference type="AlphaFoldDB" id="A0A011ND10"/>
<dbReference type="Proteomes" id="UP000021816">
    <property type="component" value="Unassembled WGS sequence"/>
</dbReference>